<keyword evidence="8" id="KW-0804">Transcription</keyword>
<keyword evidence="6" id="KW-0731">Sigma factor</keyword>
<dbReference type="InterPro" id="IPR038709">
    <property type="entry name" value="RpoN_core-bd_sf"/>
</dbReference>
<dbReference type="Pfam" id="PF04552">
    <property type="entry name" value="Sigma54_DBD"/>
    <property type="match status" value="1"/>
</dbReference>
<evidence type="ECO:0000256" key="6">
    <source>
        <dbReference type="ARBA" id="ARBA00023082"/>
    </source>
</evidence>
<comment type="similarity">
    <text evidence="1">Belongs to the sigma-54 factor family.</text>
</comment>
<dbReference type="GO" id="GO:0016987">
    <property type="term" value="F:sigma factor activity"/>
    <property type="evidence" value="ECO:0007669"/>
    <property type="project" value="UniProtKB-KW"/>
</dbReference>
<keyword evidence="7" id="KW-0238">DNA-binding</keyword>
<evidence type="ECO:0000259" key="10">
    <source>
        <dbReference type="Pfam" id="PF04963"/>
    </source>
</evidence>
<dbReference type="GO" id="GO:0001216">
    <property type="term" value="F:DNA-binding transcription activator activity"/>
    <property type="evidence" value="ECO:0007669"/>
    <property type="project" value="InterPro"/>
</dbReference>
<evidence type="ECO:0000256" key="2">
    <source>
        <dbReference type="ARBA" id="ARBA00022478"/>
    </source>
</evidence>
<reference evidence="11 12" key="1">
    <citation type="submission" date="2018-05" db="EMBL/GenBank/DDBJ databases">
        <title>Freshwater and sediment microbial communities from various areas in North America, analyzing microbe dynamics in response to fracking.</title>
        <authorList>
            <person name="Lamendella R."/>
        </authorList>
    </citation>
    <scope>NUCLEOTIDE SEQUENCE [LARGE SCALE GENOMIC DNA]</scope>
    <source>
        <strain evidence="11 12">DB-3</strain>
    </source>
</reference>
<dbReference type="GO" id="GO:0000428">
    <property type="term" value="C:DNA-directed RNA polymerase complex"/>
    <property type="evidence" value="ECO:0007669"/>
    <property type="project" value="UniProtKB-KW"/>
</dbReference>
<dbReference type="GO" id="GO:0016779">
    <property type="term" value="F:nucleotidyltransferase activity"/>
    <property type="evidence" value="ECO:0007669"/>
    <property type="project" value="UniProtKB-KW"/>
</dbReference>
<dbReference type="RefSeq" id="WP_109997942.1">
    <property type="nucleotide sequence ID" value="NZ_QGTZ01000001.1"/>
</dbReference>
<proteinExistence type="inferred from homology"/>
<evidence type="ECO:0000256" key="8">
    <source>
        <dbReference type="ARBA" id="ARBA00023163"/>
    </source>
</evidence>
<evidence type="ECO:0000259" key="9">
    <source>
        <dbReference type="Pfam" id="PF04552"/>
    </source>
</evidence>
<organism evidence="11 12">
    <name type="scientific">Paenibacillus pabuli</name>
    <dbReference type="NCBI Taxonomy" id="1472"/>
    <lineage>
        <taxon>Bacteria</taxon>
        <taxon>Bacillati</taxon>
        <taxon>Bacillota</taxon>
        <taxon>Bacilli</taxon>
        <taxon>Bacillales</taxon>
        <taxon>Paenibacillaceae</taxon>
        <taxon>Paenibacillus</taxon>
    </lineage>
</organism>
<dbReference type="PROSITE" id="PS00717">
    <property type="entry name" value="SIGMA54_1"/>
    <property type="match status" value="1"/>
</dbReference>
<feature type="domain" description="RNA polymerase sigma factor 54 core-binding" evidence="10">
    <location>
        <begin position="79"/>
        <end position="261"/>
    </location>
</feature>
<evidence type="ECO:0000256" key="1">
    <source>
        <dbReference type="ARBA" id="ARBA00008798"/>
    </source>
</evidence>
<feature type="domain" description="RNA polymerase sigma factor 54 DNA-binding" evidence="9">
    <location>
        <begin position="280"/>
        <end position="432"/>
    </location>
</feature>
<comment type="caution">
    <text evidence="11">The sequence shown here is derived from an EMBL/GenBank/DDBJ whole genome shotgun (WGS) entry which is preliminary data.</text>
</comment>
<dbReference type="PRINTS" id="PR00045">
    <property type="entry name" value="SIGMA54FCT"/>
</dbReference>
<keyword evidence="3" id="KW-0808">Transferase</keyword>
<evidence type="ECO:0000256" key="5">
    <source>
        <dbReference type="ARBA" id="ARBA00023015"/>
    </source>
</evidence>
<dbReference type="PANTHER" id="PTHR32248:SF4">
    <property type="entry name" value="RNA POLYMERASE SIGMA-54 FACTOR"/>
    <property type="match status" value="1"/>
</dbReference>
<dbReference type="InterPro" id="IPR007046">
    <property type="entry name" value="RNA_pol_sigma_54_core-bd"/>
</dbReference>
<evidence type="ECO:0000256" key="4">
    <source>
        <dbReference type="ARBA" id="ARBA00022695"/>
    </source>
</evidence>
<dbReference type="Proteomes" id="UP000247078">
    <property type="component" value="Unassembled WGS sequence"/>
</dbReference>
<evidence type="ECO:0000256" key="3">
    <source>
        <dbReference type="ARBA" id="ARBA00022679"/>
    </source>
</evidence>
<dbReference type="NCBIfam" id="TIGR02395">
    <property type="entry name" value="rpoN_sigma"/>
    <property type="match status" value="1"/>
</dbReference>
<dbReference type="PIRSF" id="PIRSF000774">
    <property type="entry name" value="RpoN"/>
    <property type="match status" value="1"/>
</dbReference>
<evidence type="ECO:0000256" key="7">
    <source>
        <dbReference type="ARBA" id="ARBA00023125"/>
    </source>
</evidence>
<dbReference type="PANTHER" id="PTHR32248">
    <property type="entry name" value="RNA POLYMERASE SIGMA-54 FACTOR"/>
    <property type="match status" value="1"/>
</dbReference>
<dbReference type="Gene3D" id="1.10.10.60">
    <property type="entry name" value="Homeodomain-like"/>
    <property type="match status" value="1"/>
</dbReference>
<protein>
    <submittedName>
        <fullName evidence="11">RNA polymerase RpoN-/SigL-like sigma 54 subunit</fullName>
    </submittedName>
</protein>
<dbReference type="GO" id="GO:0006352">
    <property type="term" value="P:DNA-templated transcription initiation"/>
    <property type="evidence" value="ECO:0007669"/>
    <property type="project" value="InterPro"/>
</dbReference>
<evidence type="ECO:0000313" key="11">
    <source>
        <dbReference type="EMBL" id="PWW45093.1"/>
    </source>
</evidence>
<dbReference type="PROSITE" id="PS50044">
    <property type="entry name" value="SIGMA54_3"/>
    <property type="match status" value="1"/>
</dbReference>
<evidence type="ECO:0000313" key="12">
    <source>
        <dbReference type="Proteomes" id="UP000247078"/>
    </source>
</evidence>
<sequence length="435" mass="48664">MFGFQLVQEGRIRLSITPEMKQSIHLLTLSGQELARYLQEAADENPVLELEETSALRTRLPRRLNRERFSSYDPLLQMKGAEPTLEHLLISQLRLQNLPPAMESTAIYLAGCVNEDGYLTMELTDVVSAKGVSMPEAEAALHILQSLDPAGVGARNLRECLLLQIGRDPFANQYAEQMVEHGLEELVRFHPGRVGTRLGISSQQAQAAYDYIACLDPKPCRSIGCTEHAHYIIPDAVVQIRNDELSLRLNSAGVPRVSLNEACCRWIREIDADEVWSGRAAEARAIIRSVRMRRRTLMRVMAAIMSEQISFLREGPAGLKPLNLAVIAEAVGMHESTVSRAVNSKYVQTPHGVFELKAFFATGIETTNGEMASAPAVKLRLRELIRSERAERPYSDSQLTALLANEGIVISRRTVAKYREELQILPSLERKRWGK</sequence>
<keyword evidence="4" id="KW-0548">Nucleotidyltransferase</keyword>
<dbReference type="InterPro" id="IPR000394">
    <property type="entry name" value="RNA_pol_sigma_54"/>
</dbReference>
<dbReference type="Gene3D" id="1.10.10.1330">
    <property type="entry name" value="RNA polymerase sigma-54 factor, core-binding domain"/>
    <property type="match status" value="1"/>
</dbReference>
<dbReference type="Pfam" id="PF00309">
    <property type="entry name" value="Sigma54_AID"/>
    <property type="match status" value="1"/>
</dbReference>
<dbReference type="GO" id="GO:0003677">
    <property type="term" value="F:DNA binding"/>
    <property type="evidence" value="ECO:0007669"/>
    <property type="project" value="UniProtKB-KW"/>
</dbReference>
<dbReference type="AlphaFoldDB" id="A0A855YGD4"/>
<gene>
    <name evidence="11" type="ORF">DET56_101293</name>
</gene>
<keyword evidence="2" id="KW-0240">DNA-directed RNA polymerase</keyword>
<dbReference type="PROSITE" id="PS00718">
    <property type="entry name" value="SIGMA54_2"/>
    <property type="match status" value="1"/>
</dbReference>
<dbReference type="InterPro" id="IPR007634">
    <property type="entry name" value="RNA_pol_sigma_54_DNA-bd"/>
</dbReference>
<dbReference type="EMBL" id="QGTZ01000001">
    <property type="protein sequence ID" value="PWW45093.1"/>
    <property type="molecule type" value="Genomic_DNA"/>
</dbReference>
<name>A0A855YGD4_9BACL</name>
<keyword evidence="5" id="KW-0805">Transcription regulation</keyword>
<accession>A0A855YGD4</accession>
<dbReference type="Pfam" id="PF04963">
    <property type="entry name" value="Sigma54_CBD"/>
    <property type="match status" value="1"/>
</dbReference>